<reference evidence="9 10" key="1">
    <citation type="journal article" date="2015" name="Sci. Rep.">
        <title>Genome of the facultative scuticociliatosis pathogen Pseudocohnilembus persalinus provides insight into its virulence through horizontal gene transfer.</title>
        <authorList>
            <person name="Xiong J."/>
            <person name="Wang G."/>
            <person name="Cheng J."/>
            <person name="Tian M."/>
            <person name="Pan X."/>
            <person name="Warren A."/>
            <person name="Jiang C."/>
            <person name="Yuan D."/>
            <person name="Miao W."/>
        </authorList>
    </citation>
    <scope>NUCLEOTIDE SEQUENCE [LARGE SCALE GENOMIC DNA]</scope>
    <source>
        <strain evidence="9">36N120E</strain>
    </source>
</reference>
<feature type="region of interest" description="Disordered" evidence="5">
    <location>
        <begin position="248"/>
        <end position="275"/>
    </location>
</feature>
<dbReference type="Proteomes" id="UP000054937">
    <property type="component" value="Unassembled WGS sequence"/>
</dbReference>
<evidence type="ECO:0000256" key="2">
    <source>
        <dbReference type="ARBA" id="ARBA00023125"/>
    </source>
</evidence>
<feature type="domain" description="Myb-like" evidence="6">
    <location>
        <begin position="38"/>
        <end position="88"/>
    </location>
</feature>
<evidence type="ECO:0000313" key="10">
    <source>
        <dbReference type="Proteomes" id="UP000054937"/>
    </source>
</evidence>
<feature type="domain" description="HTH myb-type" evidence="8">
    <location>
        <begin position="44"/>
        <end position="92"/>
    </location>
</feature>
<comment type="caution">
    <text evidence="9">The sequence shown here is derived from an EMBL/GenBank/DDBJ whole genome shotgun (WGS) entry which is preliminary data.</text>
</comment>
<feature type="domain" description="SANT" evidence="7">
    <location>
        <begin position="41"/>
        <end position="92"/>
    </location>
</feature>
<keyword evidence="2 9" id="KW-0238">DNA-binding</keyword>
<dbReference type="Gene3D" id="1.10.10.60">
    <property type="entry name" value="Homeodomain-like"/>
    <property type="match status" value="1"/>
</dbReference>
<dbReference type="InterPro" id="IPR001005">
    <property type="entry name" value="SANT/Myb"/>
</dbReference>
<evidence type="ECO:0000259" key="7">
    <source>
        <dbReference type="PROSITE" id="PS51293"/>
    </source>
</evidence>
<evidence type="ECO:0000313" key="9">
    <source>
        <dbReference type="EMBL" id="KRX05677.1"/>
    </source>
</evidence>
<name>A0A0V0QU48_PSEPJ</name>
<dbReference type="OrthoDB" id="342406at2759"/>
<feature type="compositionally biased region" description="Basic and acidic residues" evidence="5">
    <location>
        <begin position="367"/>
        <end position="378"/>
    </location>
</feature>
<dbReference type="AlphaFoldDB" id="A0A0V0QU48"/>
<feature type="region of interest" description="Disordered" evidence="5">
    <location>
        <begin position="21"/>
        <end position="43"/>
    </location>
</feature>
<evidence type="ECO:0000256" key="1">
    <source>
        <dbReference type="ARBA" id="ARBA00023015"/>
    </source>
</evidence>
<evidence type="ECO:0000256" key="4">
    <source>
        <dbReference type="ARBA" id="ARBA00023242"/>
    </source>
</evidence>
<proteinExistence type="predicted"/>
<sequence length="533" mass="62195">MQTDDKIKEFCEREYASLTNNQKLPTDLKNSPSRKLSGNTNTNGRWTREEHIRFVEGLSYFGKNWKLVEEYVGTRSGAQIRSHAQKFFNRLEREYNKQNQQKKINQQAQQPQNLLQNPNEANKNGQKLSQFSGLNTVANQFQKQYRKRFESFDSTTSHDPYSEDITQHFEEKVSPEALQQLVHQDNAQKKDIKEWISYYTDQQNKLLSLQADPLTMSKQNDENISKINGIIQLLSAYDNIQENAQQQFQKQQLQTMEMMQQTQDSNDNNRNQQDNQSNVIDTNMAQNFPQQRYWNTLGQKNSLSQNEFPNMNSSQQLSQPGLDFNTDTNNYNIETQASQFKNNEIQKENKKRKGSFALKETGDDQQMEQKKERLENFRKILKSNQETEIPQTINNENNKKDSSQYVISNVKYQDQLETQSNPEQQNQTNTIQIINNQKQDDGKNEQEQQQQQQQINDSNGYFIMYDFVVGHTKAKAPDPIRTPKLSVLRRGQYQGGGPLGKSTCQSTGSHQNSEVKRLKAWLVLRWGTAWEVH</sequence>
<dbReference type="SMART" id="SM00717">
    <property type="entry name" value="SANT"/>
    <property type="match status" value="1"/>
</dbReference>
<feature type="compositionally biased region" description="Polar residues" evidence="5">
    <location>
        <begin position="302"/>
        <end position="343"/>
    </location>
</feature>
<keyword evidence="9" id="KW-0371">Homeobox</keyword>
<protein>
    <submittedName>
        <fullName evidence="9">Homeodomain protein</fullName>
    </submittedName>
</protein>
<keyword evidence="1" id="KW-0805">Transcription regulation</keyword>
<evidence type="ECO:0000259" key="6">
    <source>
        <dbReference type="PROSITE" id="PS50090"/>
    </source>
</evidence>
<dbReference type="InterPro" id="IPR017930">
    <property type="entry name" value="Myb_dom"/>
</dbReference>
<dbReference type="EMBL" id="LDAU01000105">
    <property type="protein sequence ID" value="KRX05677.1"/>
    <property type="molecule type" value="Genomic_DNA"/>
</dbReference>
<dbReference type="NCBIfam" id="TIGR01557">
    <property type="entry name" value="myb_SHAQKYF"/>
    <property type="match status" value="1"/>
</dbReference>
<keyword evidence="4" id="KW-0539">Nucleus</keyword>
<dbReference type="PANTHER" id="PTHR12802">
    <property type="entry name" value="SWI/SNF COMPLEX-RELATED"/>
    <property type="match status" value="1"/>
</dbReference>
<dbReference type="PROSITE" id="PS51294">
    <property type="entry name" value="HTH_MYB"/>
    <property type="match status" value="1"/>
</dbReference>
<dbReference type="GO" id="GO:0003677">
    <property type="term" value="F:DNA binding"/>
    <property type="evidence" value="ECO:0007669"/>
    <property type="project" value="UniProtKB-KW"/>
</dbReference>
<dbReference type="PROSITE" id="PS50090">
    <property type="entry name" value="MYB_LIKE"/>
    <property type="match status" value="1"/>
</dbReference>
<dbReference type="CDD" id="cd00167">
    <property type="entry name" value="SANT"/>
    <property type="match status" value="1"/>
</dbReference>
<evidence type="ECO:0000259" key="8">
    <source>
        <dbReference type="PROSITE" id="PS51294"/>
    </source>
</evidence>
<evidence type="ECO:0000256" key="3">
    <source>
        <dbReference type="ARBA" id="ARBA00023163"/>
    </source>
</evidence>
<dbReference type="SUPFAM" id="SSF46689">
    <property type="entry name" value="Homeodomain-like"/>
    <property type="match status" value="1"/>
</dbReference>
<gene>
    <name evidence="9" type="ORF">PPERSA_09817</name>
</gene>
<accession>A0A0V0QU48</accession>
<evidence type="ECO:0000256" key="5">
    <source>
        <dbReference type="SAM" id="MobiDB-lite"/>
    </source>
</evidence>
<organism evidence="9 10">
    <name type="scientific">Pseudocohnilembus persalinus</name>
    <name type="common">Ciliate</name>
    <dbReference type="NCBI Taxonomy" id="266149"/>
    <lineage>
        <taxon>Eukaryota</taxon>
        <taxon>Sar</taxon>
        <taxon>Alveolata</taxon>
        <taxon>Ciliophora</taxon>
        <taxon>Intramacronucleata</taxon>
        <taxon>Oligohymenophorea</taxon>
        <taxon>Scuticociliatia</taxon>
        <taxon>Philasterida</taxon>
        <taxon>Pseudocohnilembidae</taxon>
        <taxon>Pseudocohnilembus</taxon>
    </lineage>
</organism>
<dbReference type="InterPro" id="IPR017884">
    <property type="entry name" value="SANT_dom"/>
</dbReference>
<feature type="region of interest" description="Disordered" evidence="5">
    <location>
        <begin position="302"/>
        <end position="404"/>
    </location>
</feature>
<dbReference type="PROSITE" id="PS51293">
    <property type="entry name" value="SANT"/>
    <property type="match status" value="1"/>
</dbReference>
<keyword evidence="10" id="KW-1185">Reference proteome</keyword>
<dbReference type="Pfam" id="PF00249">
    <property type="entry name" value="Myb_DNA-binding"/>
    <property type="match status" value="1"/>
</dbReference>
<dbReference type="InParanoid" id="A0A0V0QU48"/>
<feature type="compositionally biased region" description="Polar residues" evidence="5">
    <location>
        <begin position="382"/>
        <end position="396"/>
    </location>
</feature>
<dbReference type="InterPro" id="IPR006447">
    <property type="entry name" value="Myb_dom_plants"/>
</dbReference>
<dbReference type="InterPro" id="IPR009057">
    <property type="entry name" value="Homeodomain-like_sf"/>
</dbReference>
<keyword evidence="3" id="KW-0804">Transcription</keyword>